<feature type="transmembrane region" description="Helical" evidence="9">
    <location>
        <begin position="213"/>
        <end position="236"/>
    </location>
</feature>
<protein>
    <recommendedName>
        <fullName evidence="12">Rhamnose/proton symporter RhaT</fullName>
    </recommendedName>
</protein>
<keyword evidence="7 9" id="KW-1133">Transmembrane helix</keyword>
<organism evidence="10 11">
    <name type="scientific">Flavobacterium faecale</name>
    <dbReference type="NCBI Taxonomy" id="1355330"/>
    <lineage>
        <taxon>Bacteria</taxon>
        <taxon>Pseudomonadati</taxon>
        <taxon>Bacteroidota</taxon>
        <taxon>Flavobacteriia</taxon>
        <taxon>Flavobacteriales</taxon>
        <taxon>Flavobacteriaceae</taxon>
        <taxon>Flavobacterium</taxon>
    </lineage>
</organism>
<keyword evidence="8 9" id="KW-0472">Membrane</keyword>
<reference evidence="10 11" key="1">
    <citation type="submission" date="2017-04" db="EMBL/GenBank/DDBJ databases">
        <title>Compelte genome sequence of WV33.</title>
        <authorList>
            <person name="Lee P.C."/>
        </authorList>
    </citation>
    <scope>NUCLEOTIDE SEQUENCE [LARGE SCALE GENOMIC DNA]</scope>
    <source>
        <strain evidence="10 11">WV33</strain>
    </source>
</reference>
<feature type="transmembrane region" description="Helical" evidence="9">
    <location>
        <begin position="321"/>
        <end position="341"/>
    </location>
</feature>
<evidence type="ECO:0000256" key="1">
    <source>
        <dbReference type="ARBA" id="ARBA00022448"/>
    </source>
</evidence>
<dbReference type="RefSeq" id="WP_108741548.1">
    <property type="nucleotide sequence ID" value="NZ_CP020918.1"/>
</dbReference>
<dbReference type="GO" id="GO:0015153">
    <property type="term" value="F:rhamnose transmembrane transporter activity"/>
    <property type="evidence" value="ECO:0007669"/>
    <property type="project" value="InterPro"/>
</dbReference>
<evidence type="ECO:0000256" key="2">
    <source>
        <dbReference type="ARBA" id="ARBA00022475"/>
    </source>
</evidence>
<evidence type="ECO:0000256" key="9">
    <source>
        <dbReference type="SAM" id="Phobius"/>
    </source>
</evidence>
<evidence type="ECO:0008006" key="12">
    <source>
        <dbReference type="Google" id="ProtNLM"/>
    </source>
</evidence>
<keyword evidence="11" id="KW-1185">Reference proteome</keyword>
<dbReference type="KEGG" id="ffa:FFWV33_14380"/>
<keyword evidence="1" id="KW-0813">Transport</keyword>
<sequence>MGIGIFWVLMAAVMLGFYALPSKYVKNYAIENTWGAFWILAMFVVPVISAFALVDGLIETYSQVSSSLFLLILGLSILWGIGNLLWGISISKIGMALGFSLLIGVGTLSGSLLPFFMGSADKIGTPGGIVILGGIFIIMIGIIANGKAGLLREKFENSEADQTNIDPNKMRNGIILCVIGGICAAGFNLSYHVADNLGHIGQISQEQFGNQPWIARIAVMLPSFIGSGIATVIYFSNQLSKNNSWSNFKVADSSKNLVLLLVMAIVYCASLIIYGLGAYDLGPLGTSVGFAIFQTGCIMVANLLGFFTGEWNKAGAQSKNWLFAGLTIMTIGIIVVAYGNAIV</sequence>
<keyword evidence="2" id="KW-1003">Cell membrane</keyword>
<dbReference type="AlphaFoldDB" id="A0A2S1LG03"/>
<gene>
    <name evidence="10" type="ORF">FFWV33_14380</name>
</gene>
<keyword evidence="5 9" id="KW-0812">Transmembrane</keyword>
<evidence type="ECO:0000256" key="4">
    <source>
        <dbReference type="ARBA" id="ARBA00022597"/>
    </source>
</evidence>
<evidence type="ECO:0000256" key="7">
    <source>
        <dbReference type="ARBA" id="ARBA00022989"/>
    </source>
</evidence>
<evidence type="ECO:0000256" key="6">
    <source>
        <dbReference type="ARBA" id="ARBA00022847"/>
    </source>
</evidence>
<keyword evidence="3" id="KW-0997">Cell inner membrane</keyword>
<keyword evidence="6" id="KW-0769">Symport</keyword>
<feature type="transmembrane region" description="Helical" evidence="9">
    <location>
        <begin position="173"/>
        <end position="193"/>
    </location>
</feature>
<evidence type="ECO:0000256" key="3">
    <source>
        <dbReference type="ARBA" id="ARBA00022519"/>
    </source>
</evidence>
<feature type="transmembrane region" description="Helical" evidence="9">
    <location>
        <begin position="288"/>
        <end position="309"/>
    </location>
</feature>
<dbReference type="Proteomes" id="UP000244527">
    <property type="component" value="Chromosome"/>
</dbReference>
<feature type="transmembrane region" description="Helical" evidence="9">
    <location>
        <begin position="6"/>
        <end position="25"/>
    </location>
</feature>
<evidence type="ECO:0000256" key="8">
    <source>
        <dbReference type="ARBA" id="ARBA00023136"/>
    </source>
</evidence>
<evidence type="ECO:0000256" key="5">
    <source>
        <dbReference type="ARBA" id="ARBA00022692"/>
    </source>
</evidence>
<dbReference type="Pfam" id="PF06379">
    <property type="entry name" value="RhaT"/>
    <property type="match status" value="1"/>
</dbReference>
<feature type="transmembrane region" description="Helical" evidence="9">
    <location>
        <begin position="93"/>
        <end position="117"/>
    </location>
</feature>
<accession>A0A2S1LG03</accession>
<feature type="transmembrane region" description="Helical" evidence="9">
    <location>
        <begin position="257"/>
        <end position="276"/>
    </location>
</feature>
<dbReference type="GO" id="GO:0016020">
    <property type="term" value="C:membrane"/>
    <property type="evidence" value="ECO:0007669"/>
    <property type="project" value="InterPro"/>
</dbReference>
<evidence type="ECO:0000313" key="10">
    <source>
        <dbReference type="EMBL" id="AWG22628.1"/>
    </source>
</evidence>
<feature type="transmembrane region" description="Helical" evidence="9">
    <location>
        <begin position="123"/>
        <end position="144"/>
    </location>
</feature>
<feature type="transmembrane region" description="Helical" evidence="9">
    <location>
        <begin position="37"/>
        <end position="58"/>
    </location>
</feature>
<name>A0A2S1LG03_9FLAO</name>
<evidence type="ECO:0000313" key="11">
    <source>
        <dbReference type="Proteomes" id="UP000244527"/>
    </source>
</evidence>
<proteinExistence type="predicted"/>
<dbReference type="OrthoDB" id="9777499at2"/>
<keyword evidence="4" id="KW-0762">Sugar transport</keyword>
<dbReference type="GO" id="GO:0015293">
    <property type="term" value="F:symporter activity"/>
    <property type="evidence" value="ECO:0007669"/>
    <property type="project" value="UniProtKB-KW"/>
</dbReference>
<feature type="transmembrane region" description="Helical" evidence="9">
    <location>
        <begin position="64"/>
        <end position="86"/>
    </location>
</feature>
<dbReference type="EMBL" id="CP020918">
    <property type="protein sequence ID" value="AWG22628.1"/>
    <property type="molecule type" value="Genomic_DNA"/>
</dbReference>
<dbReference type="InterPro" id="IPR004673">
    <property type="entry name" value="L-rhamnose-proton_sym_RhaT"/>
</dbReference>